<accession>A0A835PNA2</accession>
<keyword evidence="3" id="KW-1185">Reference proteome</keyword>
<dbReference type="OrthoDB" id="62798at2759"/>
<dbReference type="AlphaFoldDB" id="A0A835PNA2"/>
<evidence type="ECO:0000256" key="1">
    <source>
        <dbReference type="SAM" id="MobiDB-lite"/>
    </source>
</evidence>
<evidence type="ECO:0000313" key="3">
    <source>
        <dbReference type="Proteomes" id="UP000636800"/>
    </source>
</evidence>
<sequence length="207" mass="23213">MMKDTRADQVCHYPSNPGPVCAEACSRRPSVRFKFPTIDESIAPNRGESKEKGEKGEGKRNVNPLCVNASNPYHQCTEYCARKRLYESQPSKGAKSVWWSSVVEAGKKNSCYFPFAASEESEEGMQVTDTRKSKPSCHYAANPYHQCSKYCAQRINEIDEKNCSSPARSNGGAEVVQRKNVNPGCKYISNPYHNCSAYCSFKIKEVR</sequence>
<comment type="caution">
    <text evidence="2">The sequence shown here is derived from an EMBL/GenBank/DDBJ whole genome shotgun (WGS) entry which is preliminary data.</text>
</comment>
<organism evidence="2 3">
    <name type="scientific">Vanilla planifolia</name>
    <name type="common">Vanilla</name>
    <dbReference type="NCBI Taxonomy" id="51239"/>
    <lineage>
        <taxon>Eukaryota</taxon>
        <taxon>Viridiplantae</taxon>
        <taxon>Streptophyta</taxon>
        <taxon>Embryophyta</taxon>
        <taxon>Tracheophyta</taxon>
        <taxon>Spermatophyta</taxon>
        <taxon>Magnoliopsida</taxon>
        <taxon>Liliopsida</taxon>
        <taxon>Asparagales</taxon>
        <taxon>Orchidaceae</taxon>
        <taxon>Vanilloideae</taxon>
        <taxon>Vanilleae</taxon>
        <taxon>Vanilla</taxon>
    </lineage>
</organism>
<reference evidence="2 3" key="1">
    <citation type="journal article" date="2020" name="Nat. Food">
        <title>A phased Vanilla planifolia genome enables genetic improvement of flavour and production.</title>
        <authorList>
            <person name="Hasing T."/>
            <person name="Tang H."/>
            <person name="Brym M."/>
            <person name="Khazi F."/>
            <person name="Huang T."/>
            <person name="Chambers A.H."/>
        </authorList>
    </citation>
    <scope>NUCLEOTIDE SEQUENCE [LARGE SCALE GENOMIC DNA]</scope>
    <source>
        <tissue evidence="2">Leaf</tissue>
    </source>
</reference>
<dbReference type="Proteomes" id="UP000636800">
    <property type="component" value="Unassembled WGS sequence"/>
</dbReference>
<gene>
    <name evidence="2" type="ORF">HPP92_025931</name>
</gene>
<protein>
    <submittedName>
        <fullName evidence="2">Uncharacterized protein</fullName>
    </submittedName>
</protein>
<feature type="region of interest" description="Disordered" evidence="1">
    <location>
        <begin position="37"/>
        <end position="61"/>
    </location>
</feature>
<dbReference type="EMBL" id="JADCNL010000014">
    <property type="protein sequence ID" value="KAG0453267.1"/>
    <property type="molecule type" value="Genomic_DNA"/>
</dbReference>
<feature type="compositionally biased region" description="Basic and acidic residues" evidence="1">
    <location>
        <begin position="47"/>
        <end position="60"/>
    </location>
</feature>
<proteinExistence type="predicted"/>
<name>A0A835PNA2_VANPL</name>
<evidence type="ECO:0000313" key="2">
    <source>
        <dbReference type="EMBL" id="KAG0453267.1"/>
    </source>
</evidence>